<name>A0ABD0JR82_9CAEN</name>
<dbReference type="AlphaFoldDB" id="A0ABD0JR82"/>
<organism evidence="1 2">
    <name type="scientific">Batillaria attramentaria</name>
    <dbReference type="NCBI Taxonomy" id="370345"/>
    <lineage>
        <taxon>Eukaryota</taxon>
        <taxon>Metazoa</taxon>
        <taxon>Spiralia</taxon>
        <taxon>Lophotrochozoa</taxon>
        <taxon>Mollusca</taxon>
        <taxon>Gastropoda</taxon>
        <taxon>Caenogastropoda</taxon>
        <taxon>Sorbeoconcha</taxon>
        <taxon>Cerithioidea</taxon>
        <taxon>Batillariidae</taxon>
        <taxon>Batillaria</taxon>
    </lineage>
</organism>
<evidence type="ECO:0000313" key="2">
    <source>
        <dbReference type="Proteomes" id="UP001519460"/>
    </source>
</evidence>
<gene>
    <name evidence="1" type="ORF">BaRGS_00031363</name>
</gene>
<keyword evidence="2" id="KW-1185">Reference proteome</keyword>
<sequence length="108" mass="12485">MPNGVCVKAQLFLSERDLHTSTLMWLFVFTPTKLTSCKTEIVSFSNSYLTYNYISDFGCYLPYNYISDFGCTLMWLFVFTPTKLTSCKTETISFSNSYLPYNYISDFG</sequence>
<reference evidence="1 2" key="1">
    <citation type="journal article" date="2023" name="Sci. Data">
        <title>Genome assembly of the Korean intertidal mud-creeper Batillaria attramentaria.</title>
        <authorList>
            <person name="Patra A.K."/>
            <person name="Ho P.T."/>
            <person name="Jun S."/>
            <person name="Lee S.J."/>
            <person name="Kim Y."/>
            <person name="Won Y.J."/>
        </authorList>
    </citation>
    <scope>NUCLEOTIDE SEQUENCE [LARGE SCALE GENOMIC DNA]</scope>
    <source>
        <strain evidence="1">Wonlab-2016</strain>
    </source>
</reference>
<feature type="non-terminal residue" evidence="1">
    <location>
        <position position="108"/>
    </location>
</feature>
<comment type="caution">
    <text evidence="1">The sequence shown here is derived from an EMBL/GenBank/DDBJ whole genome shotgun (WGS) entry which is preliminary data.</text>
</comment>
<dbReference type="EMBL" id="JACVVK020000351">
    <property type="protein sequence ID" value="KAK7477387.1"/>
    <property type="molecule type" value="Genomic_DNA"/>
</dbReference>
<dbReference type="Proteomes" id="UP001519460">
    <property type="component" value="Unassembled WGS sequence"/>
</dbReference>
<proteinExistence type="predicted"/>
<evidence type="ECO:0000313" key="1">
    <source>
        <dbReference type="EMBL" id="KAK7477387.1"/>
    </source>
</evidence>
<accession>A0ABD0JR82</accession>
<protein>
    <submittedName>
        <fullName evidence="1">Uncharacterized protein</fullName>
    </submittedName>
</protein>